<keyword evidence="3" id="KW-1185">Reference proteome</keyword>
<dbReference type="Pfam" id="PF05656">
    <property type="entry name" value="DUF805"/>
    <property type="match status" value="1"/>
</dbReference>
<evidence type="ECO:0000313" key="3">
    <source>
        <dbReference type="Proteomes" id="UP000215405"/>
    </source>
</evidence>
<organism evidence="2 3">
    <name type="scientific">Notoacmeibacter marinus</name>
    <dbReference type="NCBI Taxonomy" id="1876515"/>
    <lineage>
        <taxon>Bacteria</taxon>
        <taxon>Pseudomonadati</taxon>
        <taxon>Pseudomonadota</taxon>
        <taxon>Alphaproteobacteria</taxon>
        <taxon>Hyphomicrobiales</taxon>
        <taxon>Notoacmeibacteraceae</taxon>
        <taxon>Notoacmeibacter</taxon>
    </lineage>
</organism>
<dbReference type="PANTHER" id="PTHR34980">
    <property type="entry name" value="INNER MEMBRANE PROTEIN-RELATED-RELATED"/>
    <property type="match status" value="1"/>
</dbReference>
<dbReference type="EMBL" id="NBYO01000001">
    <property type="protein sequence ID" value="OXT01780.1"/>
    <property type="molecule type" value="Genomic_DNA"/>
</dbReference>
<evidence type="ECO:0000256" key="1">
    <source>
        <dbReference type="SAM" id="Phobius"/>
    </source>
</evidence>
<dbReference type="GO" id="GO:0005886">
    <property type="term" value="C:plasma membrane"/>
    <property type="evidence" value="ECO:0007669"/>
    <property type="project" value="TreeGrafter"/>
</dbReference>
<feature type="transmembrane region" description="Helical" evidence="1">
    <location>
        <begin position="21"/>
        <end position="45"/>
    </location>
</feature>
<feature type="transmembrane region" description="Helical" evidence="1">
    <location>
        <begin position="57"/>
        <end position="81"/>
    </location>
</feature>
<feature type="transmembrane region" description="Helical" evidence="1">
    <location>
        <begin position="125"/>
        <end position="144"/>
    </location>
</feature>
<feature type="transmembrane region" description="Helical" evidence="1">
    <location>
        <begin position="93"/>
        <end position="113"/>
    </location>
</feature>
<proteinExistence type="predicted"/>
<dbReference type="RefSeq" id="WP_094075750.1">
    <property type="nucleotide sequence ID" value="NZ_NBYO01000001.1"/>
</dbReference>
<keyword evidence="1" id="KW-0812">Transmembrane</keyword>
<protein>
    <recommendedName>
        <fullName evidence="4">DUF805 domain-containing protein</fullName>
    </recommendedName>
</protein>
<gene>
    <name evidence="2" type="ORF">B7H23_02155</name>
</gene>
<evidence type="ECO:0008006" key="4">
    <source>
        <dbReference type="Google" id="ProtNLM"/>
    </source>
</evidence>
<sequence>MFRNLFRFTGRASRKTFWLTQLFIIGVSVVVGLAVGVFAGVGSVFLGDGQPTSTATLFGGGLIAIVMIALNIVVFIISLAVSARRLHDLNRSAWWLVGFFAASVLLSALGYAGMDVQTGDNMPSALFGVLNLLIGIGAIVYLGFIRGTDGPNRYGPDPRAKSF</sequence>
<dbReference type="InterPro" id="IPR008523">
    <property type="entry name" value="DUF805"/>
</dbReference>
<evidence type="ECO:0000313" key="2">
    <source>
        <dbReference type="EMBL" id="OXT01780.1"/>
    </source>
</evidence>
<keyword evidence="1" id="KW-1133">Transmembrane helix</keyword>
<reference evidence="3" key="1">
    <citation type="journal article" date="2017" name="Int. J. Syst. Evol. Microbiol.">
        <title>Notoacmeibacter marinus gen. nov., sp. nov., isolated from the gut of a limpet and proposal of Notoacmeibacteraceae fam. nov. in the order Rhizobiales of the class Alphaproteobacteria.</title>
        <authorList>
            <person name="Huang Z."/>
            <person name="Guo F."/>
            <person name="Lai Q."/>
        </authorList>
    </citation>
    <scope>NUCLEOTIDE SEQUENCE [LARGE SCALE GENOMIC DNA]</scope>
    <source>
        <strain evidence="3">XMTR2A4</strain>
    </source>
</reference>
<dbReference type="AlphaFoldDB" id="A0A231V0W7"/>
<name>A0A231V0W7_9HYPH</name>
<keyword evidence="1" id="KW-0472">Membrane</keyword>
<accession>A0A231V0W7</accession>
<dbReference type="Proteomes" id="UP000215405">
    <property type="component" value="Unassembled WGS sequence"/>
</dbReference>
<comment type="caution">
    <text evidence="2">The sequence shown here is derived from an EMBL/GenBank/DDBJ whole genome shotgun (WGS) entry which is preliminary data.</text>
</comment>